<organism evidence="4 5">
    <name type="scientific">Plectosphaerella plurivora</name>
    <dbReference type="NCBI Taxonomy" id="936078"/>
    <lineage>
        <taxon>Eukaryota</taxon>
        <taxon>Fungi</taxon>
        <taxon>Dikarya</taxon>
        <taxon>Ascomycota</taxon>
        <taxon>Pezizomycotina</taxon>
        <taxon>Sordariomycetes</taxon>
        <taxon>Hypocreomycetidae</taxon>
        <taxon>Glomerellales</taxon>
        <taxon>Plectosphaerellaceae</taxon>
        <taxon>Plectosphaerella</taxon>
    </lineage>
</organism>
<evidence type="ECO:0008006" key="6">
    <source>
        <dbReference type="Google" id="ProtNLM"/>
    </source>
</evidence>
<accession>A0A9P8V422</accession>
<gene>
    <name evidence="4" type="ORF">F5X68DRAFT_194510</name>
</gene>
<keyword evidence="5" id="KW-1185">Reference proteome</keyword>
<dbReference type="FunFam" id="3.40.50.720:FF:000084">
    <property type="entry name" value="Short-chain dehydrogenase reductase"/>
    <property type="match status" value="1"/>
</dbReference>
<dbReference type="Pfam" id="PF13561">
    <property type="entry name" value="adh_short_C2"/>
    <property type="match status" value="1"/>
</dbReference>
<dbReference type="SUPFAM" id="SSF51735">
    <property type="entry name" value="NAD(P)-binding Rossmann-fold domains"/>
    <property type="match status" value="1"/>
</dbReference>
<dbReference type="Proteomes" id="UP000770015">
    <property type="component" value="Unassembled WGS sequence"/>
</dbReference>
<comment type="caution">
    <text evidence="4">The sequence shown here is derived from an EMBL/GenBank/DDBJ whole genome shotgun (WGS) entry which is preliminary data.</text>
</comment>
<dbReference type="GO" id="GO:0016616">
    <property type="term" value="F:oxidoreductase activity, acting on the CH-OH group of donors, NAD or NADP as acceptor"/>
    <property type="evidence" value="ECO:0007669"/>
    <property type="project" value="TreeGrafter"/>
</dbReference>
<sequence length="279" mass="29473">MASFPPDTRFPPVPTPCHGEATAVPLLFDLSGKTALVTGGNGGIGGGMARGLAEAGADIIIIQLPGEKSSFPSQLAAGTGRRVDAYDCDLASPDAIRQTVENILKRDQRTVDILCNVAGISGGFVPILDETDAHRELVFQIHYHAVYTLSQLIGKHMAQRGCGGKIINIASIAADKAMTRFSTYGPAKAAVAQLTSSLANELAIYNIQVNVLYPGWILTPMSAKSFGDKERSANLVETIPSGRWGRPEDFKGVTVFLASAASDYVTGARIHVDGGTRSM</sequence>
<dbReference type="EMBL" id="JAGSXJ010000030">
    <property type="protein sequence ID" value="KAH6670256.1"/>
    <property type="molecule type" value="Genomic_DNA"/>
</dbReference>
<dbReference type="PANTHER" id="PTHR42760">
    <property type="entry name" value="SHORT-CHAIN DEHYDROGENASES/REDUCTASES FAMILY MEMBER"/>
    <property type="match status" value="1"/>
</dbReference>
<dbReference type="Gene3D" id="3.40.50.720">
    <property type="entry name" value="NAD(P)-binding Rossmann-like Domain"/>
    <property type="match status" value="1"/>
</dbReference>
<name>A0A9P8V422_9PEZI</name>
<keyword evidence="2" id="KW-0521">NADP</keyword>
<protein>
    <recommendedName>
        <fullName evidence="6">2-deoxy-D-gluconate 3-dehydrogenase</fullName>
    </recommendedName>
</protein>
<dbReference type="PRINTS" id="PR00080">
    <property type="entry name" value="SDRFAMILY"/>
</dbReference>
<proteinExistence type="inferred from homology"/>
<dbReference type="PRINTS" id="PR00081">
    <property type="entry name" value="GDHRDH"/>
</dbReference>
<dbReference type="PANTHER" id="PTHR42760:SF5">
    <property type="entry name" value="2-DEHYDRO-3-DEOXY-D-GLUCONATE 5-DEHYDROGENASE"/>
    <property type="match status" value="1"/>
</dbReference>
<evidence type="ECO:0000256" key="3">
    <source>
        <dbReference type="ARBA" id="ARBA00023002"/>
    </source>
</evidence>
<evidence type="ECO:0000256" key="1">
    <source>
        <dbReference type="ARBA" id="ARBA00006484"/>
    </source>
</evidence>
<dbReference type="AlphaFoldDB" id="A0A9P8V422"/>
<evidence type="ECO:0000256" key="2">
    <source>
        <dbReference type="ARBA" id="ARBA00022857"/>
    </source>
</evidence>
<reference evidence="4" key="1">
    <citation type="journal article" date="2021" name="Nat. Commun.">
        <title>Genetic determinants of endophytism in the Arabidopsis root mycobiome.</title>
        <authorList>
            <person name="Mesny F."/>
            <person name="Miyauchi S."/>
            <person name="Thiergart T."/>
            <person name="Pickel B."/>
            <person name="Atanasova L."/>
            <person name="Karlsson M."/>
            <person name="Huettel B."/>
            <person name="Barry K.W."/>
            <person name="Haridas S."/>
            <person name="Chen C."/>
            <person name="Bauer D."/>
            <person name="Andreopoulos W."/>
            <person name="Pangilinan J."/>
            <person name="LaButti K."/>
            <person name="Riley R."/>
            <person name="Lipzen A."/>
            <person name="Clum A."/>
            <person name="Drula E."/>
            <person name="Henrissat B."/>
            <person name="Kohler A."/>
            <person name="Grigoriev I.V."/>
            <person name="Martin F.M."/>
            <person name="Hacquard S."/>
        </authorList>
    </citation>
    <scope>NUCLEOTIDE SEQUENCE</scope>
    <source>
        <strain evidence="4">MPI-SDFR-AT-0117</strain>
    </source>
</reference>
<evidence type="ECO:0000313" key="5">
    <source>
        <dbReference type="Proteomes" id="UP000770015"/>
    </source>
</evidence>
<dbReference type="InterPro" id="IPR036291">
    <property type="entry name" value="NAD(P)-bd_dom_sf"/>
</dbReference>
<dbReference type="OrthoDB" id="37659at2759"/>
<dbReference type="InterPro" id="IPR002347">
    <property type="entry name" value="SDR_fam"/>
</dbReference>
<comment type="similarity">
    <text evidence="1">Belongs to the short-chain dehydrogenases/reductases (SDR) family.</text>
</comment>
<keyword evidence="3" id="KW-0560">Oxidoreductase</keyword>
<evidence type="ECO:0000313" key="4">
    <source>
        <dbReference type="EMBL" id="KAH6670256.1"/>
    </source>
</evidence>